<organism evidence="1 2">
    <name type="scientific">Panagrolaimus sp. JU765</name>
    <dbReference type="NCBI Taxonomy" id="591449"/>
    <lineage>
        <taxon>Eukaryota</taxon>
        <taxon>Metazoa</taxon>
        <taxon>Ecdysozoa</taxon>
        <taxon>Nematoda</taxon>
        <taxon>Chromadorea</taxon>
        <taxon>Rhabditida</taxon>
        <taxon>Tylenchina</taxon>
        <taxon>Panagrolaimomorpha</taxon>
        <taxon>Panagrolaimoidea</taxon>
        <taxon>Panagrolaimidae</taxon>
        <taxon>Panagrolaimus</taxon>
    </lineage>
</organism>
<proteinExistence type="predicted"/>
<accession>A0AC34Q354</accession>
<name>A0AC34Q354_9BILA</name>
<sequence length="228" mass="27154">MDCPRSQDRITLKSYDNIIFYVQRHVDLKKPVNLRRILRFFELNVEKVTIENVNRLPKFYEKLLTPNVKSAVFHFCKIRTKVLMKLLPNLTKFSFSVGFLHENLLENDQFYKEHFGKRVIKNFSSKNISEGKGFLSYVYRCVFTFNDCPDKYSVILKVPTRQCLDEAQNKADNFDFDLNDESFERLHEYESYFYNTIAPLLDTKLPKVYKTVPWIINQKEGCILMEDL</sequence>
<dbReference type="Proteomes" id="UP000887576">
    <property type="component" value="Unplaced"/>
</dbReference>
<evidence type="ECO:0000313" key="1">
    <source>
        <dbReference type="Proteomes" id="UP000887576"/>
    </source>
</evidence>
<protein>
    <submittedName>
        <fullName evidence="2">Uncharacterized protein</fullName>
    </submittedName>
</protein>
<evidence type="ECO:0000313" key="2">
    <source>
        <dbReference type="WBParaSite" id="JU765_v2.g12454.t1"/>
    </source>
</evidence>
<reference evidence="2" key="1">
    <citation type="submission" date="2022-11" db="UniProtKB">
        <authorList>
            <consortium name="WormBaseParasite"/>
        </authorList>
    </citation>
    <scope>IDENTIFICATION</scope>
</reference>
<dbReference type="WBParaSite" id="JU765_v2.g12454.t1">
    <property type="protein sequence ID" value="JU765_v2.g12454.t1"/>
    <property type="gene ID" value="JU765_v2.g12454"/>
</dbReference>